<dbReference type="EMBL" id="CP114413">
    <property type="protein sequence ID" value="WAZ19247.1"/>
    <property type="molecule type" value="Genomic_DNA"/>
</dbReference>
<feature type="domain" description="N-acetyltransferase" evidence="1">
    <location>
        <begin position="5"/>
        <end position="151"/>
    </location>
</feature>
<organism evidence="2 3">
    <name type="scientific">Streptomyces cinnabarinus</name>
    <dbReference type="NCBI Taxonomy" id="67287"/>
    <lineage>
        <taxon>Bacteria</taxon>
        <taxon>Bacillati</taxon>
        <taxon>Actinomycetota</taxon>
        <taxon>Actinomycetes</taxon>
        <taxon>Kitasatosporales</taxon>
        <taxon>Streptomycetaceae</taxon>
        <taxon>Streptomyces</taxon>
    </lineage>
</organism>
<dbReference type="PROSITE" id="PS51186">
    <property type="entry name" value="GNAT"/>
    <property type="match status" value="1"/>
</dbReference>
<keyword evidence="3" id="KW-1185">Reference proteome</keyword>
<dbReference type="Gene3D" id="1.10.287.900">
    <property type="entry name" value="The crystal structure of the spermine/spermidine acetyltransferase from enterococcus faecali"/>
    <property type="match status" value="1"/>
</dbReference>
<dbReference type="Gene3D" id="3.40.630.30">
    <property type="match status" value="1"/>
</dbReference>
<evidence type="ECO:0000259" key="1">
    <source>
        <dbReference type="PROSITE" id="PS51186"/>
    </source>
</evidence>
<protein>
    <submittedName>
        <fullName evidence="2">GNAT family N-acetyltransferase</fullName>
    </submittedName>
</protein>
<name>A0ABY7K455_9ACTN</name>
<dbReference type="RefSeq" id="WP_269656931.1">
    <property type="nucleotide sequence ID" value="NZ_CP114413.1"/>
</dbReference>
<accession>A0ABY7K455</accession>
<sequence>MSSSLRLAKISPQNVDAACHLRVHPDQERFVDPVVTSLAEAYAYGEVAWPRVICDGEQLVGFVMAGFDPTHEVEPYRSYLWRLNIAADRQRQGYGSFAVAAVCAEARRRGQSRLWVSWQPGVRGPEPFYTRLGFRRTGEVVDGEIVAKREL</sequence>
<dbReference type="InterPro" id="IPR000182">
    <property type="entry name" value="GNAT_dom"/>
</dbReference>
<proteinExistence type="predicted"/>
<dbReference type="Proteomes" id="UP001164439">
    <property type="component" value="Chromosome"/>
</dbReference>
<gene>
    <name evidence="2" type="ORF">STRCI_000282</name>
</gene>
<reference evidence="2" key="1">
    <citation type="submission" date="2022-12" db="EMBL/GenBank/DDBJ databases">
        <authorList>
            <person name="Ruckert C."/>
            <person name="Busche T."/>
            <person name="Kalinowski J."/>
            <person name="Wittmann C."/>
        </authorList>
    </citation>
    <scope>NUCLEOTIDE SEQUENCE</scope>
    <source>
        <strain evidence="2">DSM 40467</strain>
    </source>
</reference>
<dbReference type="Pfam" id="PF00583">
    <property type="entry name" value="Acetyltransf_1"/>
    <property type="match status" value="1"/>
</dbReference>
<evidence type="ECO:0000313" key="3">
    <source>
        <dbReference type="Proteomes" id="UP001164439"/>
    </source>
</evidence>
<dbReference type="CDD" id="cd04301">
    <property type="entry name" value="NAT_SF"/>
    <property type="match status" value="1"/>
</dbReference>
<evidence type="ECO:0000313" key="2">
    <source>
        <dbReference type="EMBL" id="WAZ19247.1"/>
    </source>
</evidence>
<dbReference type="SUPFAM" id="SSF55729">
    <property type="entry name" value="Acyl-CoA N-acyltransferases (Nat)"/>
    <property type="match status" value="1"/>
</dbReference>
<dbReference type="InterPro" id="IPR027455">
    <property type="entry name" value="Sper_AcTfrase_N"/>
</dbReference>
<dbReference type="InterPro" id="IPR016181">
    <property type="entry name" value="Acyl_CoA_acyltransferase"/>
</dbReference>